<evidence type="ECO:0000313" key="3">
    <source>
        <dbReference type="Proteomes" id="UP001432027"/>
    </source>
</evidence>
<feature type="domain" description="Peptidase A1" evidence="1">
    <location>
        <begin position="54"/>
        <end position="95"/>
    </location>
</feature>
<feature type="non-terminal residue" evidence="2">
    <location>
        <position position="1"/>
    </location>
</feature>
<dbReference type="Pfam" id="PF00026">
    <property type="entry name" value="Asp"/>
    <property type="match status" value="1"/>
</dbReference>
<name>A0AAV5T7F1_9BILA</name>
<dbReference type="Proteomes" id="UP001432027">
    <property type="component" value="Unassembled WGS sequence"/>
</dbReference>
<feature type="non-terminal residue" evidence="2">
    <location>
        <position position="96"/>
    </location>
</feature>
<keyword evidence="3" id="KW-1185">Reference proteome</keyword>
<evidence type="ECO:0000313" key="2">
    <source>
        <dbReference type="EMBL" id="GMS90083.1"/>
    </source>
</evidence>
<dbReference type="Gene3D" id="2.40.70.10">
    <property type="entry name" value="Acid Proteases"/>
    <property type="match status" value="1"/>
</dbReference>
<organism evidence="2 3">
    <name type="scientific">Pristionchus entomophagus</name>
    <dbReference type="NCBI Taxonomy" id="358040"/>
    <lineage>
        <taxon>Eukaryota</taxon>
        <taxon>Metazoa</taxon>
        <taxon>Ecdysozoa</taxon>
        <taxon>Nematoda</taxon>
        <taxon>Chromadorea</taxon>
        <taxon>Rhabditida</taxon>
        <taxon>Rhabditina</taxon>
        <taxon>Diplogasteromorpha</taxon>
        <taxon>Diplogasteroidea</taxon>
        <taxon>Neodiplogasteridae</taxon>
        <taxon>Pristionchus</taxon>
    </lineage>
</organism>
<evidence type="ECO:0000259" key="1">
    <source>
        <dbReference type="Pfam" id="PF00026"/>
    </source>
</evidence>
<protein>
    <recommendedName>
        <fullName evidence="1">Peptidase A1 domain-containing protein</fullName>
    </recommendedName>
</protein>
<dbReference type="SUPFAM" id="SSF50630">
    <property type="entry name" value="Acid proteases"/>
    <property type="match status" value="1"/>
</dbReference>
<proteinExistence type="predicted"/>
<dbReference type="AlphaFoldDB" id="A0AAV5T7F1"/>
<comment type="caution">
    <text evidence="2">The sequence shown here is derived from an EMBL/GenBank/DDBJ whole genome shotgun (WGS) entry which is preliminary data.</text>
</comment>
<accession>A0AAV5T7F1</accession>
<dbReference type="EMBL" id="BTSX01000003">
    <property type="protein sequence ID" value="GMS90083.1"/>
    <property type="molecule type" value="Genomic_DNA"/>
</dbReference>
<reference evidence="2" key="1">
    <citation type="submission" date="2023-10" db="EMBL/GenBank/DDBJ databases">
        <title>Genome assembly of Pristionchus species.</title>
        <authorList>
            <person name="Yoshida K."/>
            <person name="Sommer R.J."/>
        </authorList>
    </citation>
    <scope>NUCLEOTIDE SEQUENCE</scope>
    <source>
        <strain evidence="2">RS0144</strain>
    </source>
</reference>
<dbReference type="InterPro" id="IPR033121">
    <property type="entry name" value="PEPTIDASE_A1"/>
</dbReference>
<gene>
    <name evidence="2" type="ORF">PENTCL1PPCAC_12258</name>
</gene>
<sequence length="96" mass="11029">AESPQPARPAHLHYLARQTRKVTGEQAWRPDHLWSARQQKLRRPEKNRDIQFRLTLSSKTYWQFPMTSFAIGSYSSNTKLDVISDTGTSWIGAPSS</sequence>
<dbReference type="InterPro" id="IPR021109">
    <property type="entry name" value="Peptidase_aspartic_dom_sf"/>
</dbReference>